<dbReference type="Proteomes" id="UP000030598">
    <property type="component" value="Unassembled WGS sequence"/>
</dbReference>
<dbReference type="GO" id="GO:0010257">
    <property type="term" value="P:NADH dehydrogenase complex assembly"/>
    <property type="evidence" value="ECO:0007669"/>
    <property type="project" value="TreeGrafter"/>
</dbReference>
<dbReference type="PANTHER" id="PTHR13194">
    <property type="entry name" value="COMPLEX I INTERMEDIATE-ASSOCIATED PROTEIN 30"/>
    <property type="match status" value="1"/>
</dbReference>
<evidence type="ECO:0000313" key="3">
    <source>
        <dbReference type="EMBL" id="KGF87769.1"/>
    </source>
</evidence>
<reference evidence="4" key="1">
    <citation type="journal article" date="2014" name="Sci. Data">
        <title>Genomes of diverse isolates of the marine cyanobacterium Prochlorococcus.</title>
        <authorList>
            <person name="Biller S."/>
            <person name="Berube P."/>
            <person name="Thompson J."/>
            <person name="Kelly L."/>
            <person name="Roggensack S."/>
            <person name="Awad L."/>
            <person name="Roache-Johnson K."/>
            <person name="Ding H."/>
            <person name="Giovannoni S.J."/>
            <person name="Moore L.R."/>
            <person name="Chisholm S.W."/>
        </authorList>
    </citation>
    <scope>NUCLEOTIDE SEQUENCE [LARGE SCALE GENOMIC DNA]</scope>
    <source>
        <strain evidence="4">GP2</strain>
    </source>
</reference>
<dbReference type="AlphaFoldDB" id="A0A0A1ZHR9"/>
<feature type="domain" description="NADH:ubiquinone oxidoreductase intermediate-associated protein 30" evidence="2">
    <location>
        <begin position="8"/>
        <end position="160"/>
    </location>
</feature>
<gene>
    <name evidence="3" type="ORF">EU91_0802</name>
</gene>
<name>A0A0A1ZHR9_PROMR</name>
<comment type="caution">
    <text evidence="3">The sequence shown here is derived from an EMBL/GenBank/DDBJ whole genome shotgun (WGS) entry which is preliminary data.</text>
</comment>
<evidence type="ECO:0000313" key="4">
    <source>
        <dbReference type="Proteomes" id="UP000030598"/>
    </source>
</evidence>
<dbReference type="SUPFAM" id="SSF49785">
    <property type="entry name" value="Galactose-binding domain-like"/>
    <property type="match status" value="1"/>
</dbReference>
<dbReference type="OrthoDB" id="442188at2"/>
<dbReference type="Pfam" id="PF08547">
    <property type="entry name" value="CIA30"/>
    <property type="match status" value="1"/>
</dbReference>
<dbReference type="EMBL" id="JNAH01000004">
    <property type="protein sequence ID" value="KGF87769.1"/>
    <property type="molecule type" value="Genomic_DNA"/>
</dbReference>
<protein>
    <submittedName>
        <fullName evidence="3">NAD dependent epimerase/dehydratase</fullName>
    </submittedName>
</protein>
<dbReference type="InterPro" id="IPR039131">
    <property type="entry name" value="NDUFAF1"/>
</dbReference>
<dbReference type="InterPro" id="IPR013857">
    <property type="entry name" value="NADH-UbQ_OxRdtase-assoc_prot30"/>
</dbReference>
<proteinExistence type="inferred from homology"/>
<evidence type="ECO:0000259" key="2">
    <source>
        <dbReference type="Pfam" id="PF08547"/>
    </source>
</evidence>
<dbReference type="RefSeq" id="WP_032524313.1">
    <property type="nucleotide sequence ID" value="NZ_CP138934.1"/>
</dbReference>
<accession>A0A0A1ZHR9</accession>
<dbReference type="eggNOG" id="COG0702">
    <property type="taxonomic scope" value="Bacteria"/>
</dbReference>
<organism evidence="3 4">
    <name type="scientific">Prochlorococcus marinus str. GP2</name>
    <dbReference type="NCBI Taxonomy" id="59925"/>
    <lineage>
        <taxon>Bacteria</taxon>
        <taxon>Bacillati</taxon>
        <taxon>Cyanobacteriota</taxon>
        <taxon>Cyanophyceae</taxon>
        <taxon>Synechococcales</taxon>
        <taxon>Prochlorococcaceae</taxon>
        <taxon>Prochlorococcus</taxon>
    </lineage>
</organism>
<dbReference type="STRING" id="59925.EU91_0802"/>
<comment type="similarity">
    <text evidence="1">Belongs to the CIA30 family.</text>
</comment>
<dbReference type="PANTHER" id="PTHR13194:SF19">
    <property type="entry name" value="NAD(P)-BINDING ROSSMANN-FOLD SUPERFAMILY PROTEIN"/>
    <property type="match status" value="1"/>
</dbReference>
<dbReference type="InterPro" id="IPR008979">
    <property type="entry name" value="Galactose-bd-like_sf"/>
</dbReference>
<evidence type="ECO:0000256" key="1">
    <source>
        <dbReference type="ARBA" id="ARBA00007884"/>
    </source>
</evidence>
<dbReference type="GO" id="GO:0051082">
    <property type="term" value="F:unfolded protein binding"/>
    <property type="evidence" value="ECO:0007669"/>
    <property type="project" value="TreeGrafter"/>
</dbReference>
<sequence length="182" mass="20305">MSKKKFLFQKKEFDGWETLNDTVMGGSSSAFCEISNSGLILKGNIVEKAGGFVSCRSSIYKPSLNVSEYLSFELNIDGQGRTFKFAVACEDDLLGLTEFIPGGLRWIKSFPTKKFGTTNVQIPFSELKPSVRANKVSFPFKFKPSKIKRLQLLHSKFGDDGLLNNEFRQGSIKVLIKSISVI</sequence>